<evidence type="ECO:0000256" key="1">
    <source>
        <dbReference type="ARBA" id="ARBA00022649"/>
    </source>
</evidence>
<feature type="binding site" evidence="6">
    <location>
        <position position="7"/>
    </location>
    <ligand>
        <name>Mg(2+)</name>
        <dbReference type="ChEBI" id="CHEBI:18420"/>
    </ligand>
</feature>
<reference evidence="8 9" key="1">
    <citation type="journal article" date="2015" name="Antonie Van Leeuwenhoek">
        <title>Prauserella endophytica sp. nov., an endophytic actinobacterium isolated from Tamarix taklamakanensis.</title>
        <authorList>
            <person name="Liu J.M."/>
            <person name="Habden X."/>
            <person name="Guo L."/>
            <person name="Tuo L."/>
            <person name="Jiang Z.K."/>
            <person name="Liu S.W."/>
            <person name="Liu X.F."/>
            <person name="Chen L."/>
            <person name="Li R.F."/>
            <person name="Zhang Y.Q."/>
            <person name="Sun C.H."/>
        </authorList>
    </citation>
    <scope>NUCLEOTIDE SEQUENCE [LARGE SCALE GENOMIC DNA]</scope>
    <source>
        <strain evidence="8 9">CGMCC 4.7182</strain>
    </source>
</reference>
<evidence type="ECO:0000256" key="3">
    <source>
        <dbReference type="ARBA" id="ARBA00022723"/>
    </source>
</evidence>
<dbReference type="EC" id="3.1.-.-" evidence="6"/>
<dbReference type="InterPro" id="IPR022907">
    <property type="entry name" value="VapC_family"/>
</dbReference>
<keyword evidence="6" id="KW-0800">Toxin</keyword>
<keyword evidence="4 6" id="KW-0378">Hydrolase</keyword>
<organism evidence="8 9">
    <name type="scientific">Prauserella endophytica</name>
    <dbReference type="NCBI Taxonomy" id="1592324"/>
    <lineage>
        <taxon>Bacteria</taxon>
        <taxon>Bacillati</taxon>
        <taxon>Actinomycetota</taxon>
        <taxon>Actinomycetes</taxon>
        <taxon>Pseudonocardiales</taxon>
        <taxon>Pseudonocardiaceae</taxon>
        <taxon>Prauserella</taxon>
        <taxon>Prauserella coralliicola group</taxon>
    </lineage>
</organism>
<dbReference type="InterPro" id="IPR002716">
    <property type="entry name" value="PIN_dom"/>
</dbReference>
<comment type="function">
    <text evidence="6">Toxic component of a toxin-antitoxin (TA) system. An RNase.</text>
</comment>
<keyword evidence="3 6" id="KW-0479">Metal-binding</keyword>
<sequence length="135" mass="14630">MRFVYLDSCAAIKLFKEEVESDRLSLWLAGQTPARQLTSYLTRTELRRGLHAIGAGSEMLQRAEQWLQRCAHVALPAAVYDQAGDLAPGARLRSLEALHLAAALSLGSALAYLVSYDKRLVAAAAEHGVPVASPE</sequence>
<evidence type="ECO:0000256" key="4">
    <source>
        <dbReference type="ARBA" id="ARBA00022801"/>
    </source>
</evidence>
<dbReference type="RefSeq" id="WP_113643756.1">
    <property type="nucleotide sequence ID" value="NZ_SWMS01000022.1"/>
</dbReference>
<comment type="caution">
    <text evidence="8">The sequence shown here is derived from an EMBL/GenBank/DDBJ whole genome shotgun (WGS) entry which is preliminary data.</text>
</comment>
<comment type="caution">
    <text evidence="6">Lacks conserved residue(s) required for the propagation of feature annotation.</text>
</comment>
<keyword evidence="5 6" id="KW-0460">Magnesium</keyword>
<evidence type="ECO:0000256" key="2">
    <source>
        <dbReference type="ARBA" id="ARBA00022722"/>
    </source>
</evidence>
<evidence type="ECO:0000313" key="8">
    <source>
        <dbReference type="EMBL" id="TKG63786.1"/>
    </source>
</evidence>
<comment type="cofactor">
    <cofactor evidence="6">
        <name>Mg(2+)</name>
        <dbReference type="ChEBI" id="CHEBI:18420"/>
    </cofactor>
</comment>
<dbReference type="Pfam" id="PF01850">
    <property type="entry name" value="PIN"/>
    <property type="match status" value="1"/>
</dbReference>
<evidence type="ECO:0000256" key="6">
    <source>
        <dbReference type="HAMAP-Rule" id="MF_00265"/>
    </source>
</evidence>
<dbReference type="InterPro" id="IPR029060">
    <property type="entry name" value="PIN-like_dom_sf"/>
</dbReference>
<keyword evidence="2 6" id="KW-0540">Nuclease</keyword>
<proteinExistence type="inferred from homology"/>
<name>A0ABY2RWU3_9PSEU</name>
<comment type="similarity">
    <text evidence="6">Belongs to the PINc/VapC protein family.</text>
</comment>
<evidence type="ECO:0000313" key="9">
    <source>
        <dbReference type="Proteomes" id="UP000309992"/>
    </source>
</evidence>
<dbReference type="EMBL" id="SWMS01000022">
    <property type="protein sequence ID" value="TKG63786.1"/>
    <property type="molecule type" value="Genomic_DNA"/>
</dbReference>
<dbReference type="SUPFAM" id="SSF88723">
    <property type="entry name" value="PIN domain-like"/>
    <property type="match status" value="1"/>
</dbReference>
<keyword evidence="1 6" id="KW-1277">Toxin-antitoxin system</keyword>
<dbReference type="HAMAP" id="MF_00265">
    <property type="entry name" value="VapC_Nob1"/>
    <property type="match status" value="1"/>
</dbReference>
<feature type="domain" description="PIN" evidence="7">
    <location>
        <begin position="4"/>
        <end position="124"/>
    </location>
</feature>
<gene>
    <name evidence="6" type="primary">vapC</name>
    <name evidence="8" type="ORF">FCN18_29595</name>
</gene>
<keyword evidence="9" id="KW-1185">Reference proteome</keyword>
<evidence type="ECO:0000259" key="7">
    <source>
        <dbReference type="Pfam" id="PF01850"/>
    </source>
</evidence>
<accession>A0ABY2RWU3</accession>
<dbReference type="Proteomes" id="UP000309992">
    <property type="component" value="Unassembled WGS sequence"/>
</dbReference>
<protein>
    <recommendedName>
        <fullName evidence="6">Ribonuclease VapC</fullName>
        <shortName evidence="6">RNase VapC</shortName>
        <ecNumber evidence="6">3.1.-.-</ecNumber>
    </recommendedName>
    <alternativeName>
        <fullName evidence="6">Toxin VapC</fullName>
    </alternativeName>
</protein>
<evidence type="ECO:0000256" key="5">
    <source>
        <dbReference type="ARBA" id="ARBA00022842"/>
    </source>
</evidence>
<dbReference type="Gene3D" id="3.40.50.1010">
    <property type="entry name" value="5'-nuclease"/>
    <property type="match status" value="1"/>
</dbReference>